<keyword evidence="3" id="KW-1185">Reference proteome</keyword>
<dbReference type="EMBL" id="JAJTJA010000011">
    <property type="protein sequence ID" value="KAH8692104.1"/>
    <property type="molecule type" value="Genomic_DNA"/>
</dbReference>
<feature type="transmembrane region" description="Helical" evidence="1">
    <location>
        <begin position="90"/>
        <end position="108"/>
    </location>
</feature>
<keyword evidence="1" id="KW-0472">Membrane</keyword>
<dbReference type="RefSeq" id="XP_046068101.1">
    <property type="nucleotide sequence ID" value="XM_046219410.1"/>
</dbReference>
<gene>
    <name evidence="2" type="ORF">BGW36DRAFT_41817</name>
</gene>
<accession>A0AAD4KH87</accession>
<evidence type="ECO:0000313" key="3">
    <source>
        <dbReference type="Proteomes" id="UP001201262"/>
    </source>
</evidence>
<reference evidence="2" key="1">
    <citation type="submission" date="2021-12" db="EMBL/GenBank/DDBJ databases">
        <title>Convergent genome expansion in fungi linked to evolution of root-endophyte symbiosis.</title>
        <authorList>
            <consortium name="DOE Joint Genome Institute"/>
            <person name="Ke Y.-H."/>
            <person name="Bonito G."/>
            <person name="Liao H.-L."/>
            <person name="Looney B."/>
            <person name="Rojas-Flechas A."/>
            <person name="Nash J."/>
            <person name="Hameed K."/>
            <person name="Schadt C."/>
            <person name="Martin F."/>
            <person name="Crous P.W."/>
            <person name="Miettinen O."/>
            <person name="Magnuson J.K."/>
            <person name="Labbe J."/>
            <person name="Jacobson D."/>
            <person name="Doktycz M.J."/>
            <person name="Veneault-Fourrey C."/>
            <person name="Kuo A."/>
            <person name="Mondo S."/>
            <person name="Calhoun S."/>
            <person name="Riley R."/>
            <person name="Ohm R."/>
            <person name="LaButti K."/>
            <person name="Andreopoulos B."/>
            <person name="Pangilinan J."/>
            <person name="Nolan M."/>
            <person name="Tritt A."/>
            <person name="Clum A."/>
            <person name="Lipzen A."/>
            <person name="Daum C."/>
            <person name="Barry K."/>
            <person name="Grigoriev I.V."/>
            <person name="Vilgalys R."/>
        </authorList>
    </citation>
    <scope>NUCLEOTIDE SEQUENCE</scope>
    <source>
        <strain evidence="2">PMI_201</strain>
    </source>
</reference>
<dbReference type="GeneID" id="70249697"/>
<proteinExistence type="predicted"/>
<keyword evidence="1" id="KW-1133">Transmembrane helix</keyword>
<protein>
    <submittedName>
        <fullName evidence="2">Uncharacterized protein</fullName>
    </submittedName>
</protein>
<sequence>MGFPYYWWSPQDKAVYSLKDPLVVRNIFTTIYVVLNAGISLIGTYYLKRSAQRILLQKRNGKHRTVPVNHLVSWLTLGSFASYVKAVRKIPGGGFGLLMIWTGIFSLMHQYFTNSFISAVSLVNTCPFENGTITTYSTEPIVPATTWPVTRLVYEAYLAAQNNGGEFGIYDKINYNATLFWPQNEDILGAWDCTQEANGIISPSDWSSSNSLTSWIDSQPFFGLNYTWSQNGGSFVDTGAITGFLVWSASTATSNLEQSDLHAIILDAISGDSPLETSNYKCKLIPSPTHTDWVPPMMPASDTLGNWSDLAYGMMQNTAPESYGFLLQNILNGMTMISGSGNLANSVLPSGYHNTYYSCLQPGTHIGLANFVLLAALTTHILRSERFL</sequence>
<evidence type="ECO:0000313" key="2">
    <source>
        <dbReference type="EMBL" id="KAH8692104.1"/>
    </source>
</evidence>
<name>A0AAD4KH87_9EURO</name>
<dbReference type="Proteomes" id="UP001201262">
    <property type="component" value="Unassembled WGS sequence"/>
</dbReference>
<comment type="caution">
    <text evidence="2">The sequence shown here is derived from an EMBL/GenBank/DDBJ whole genome shotgun (WGS) entry which is preliminary data.</text>
</comment>
<feature type="transmembrane region" description="Helical" evidence="1">
    <location>
        <begin position="27"/>
        <end position="47"/>
    </location>
</feature>
<keyword evidence="1" id="KW-0812">Transmembrane</keyword>
<organism evidence="2 3">
    <name type="scientific">Talaromyces proteolyticus</name>
    <dbReference type="NCBI Taxonomy" id="1131652"/>
    <lineage>
        <taxon>Eukaryota</taxon>
        <taxon>Fungi</taxon>
        <taxon>Dikarya</taxon>
        <taxon>Ascomycota</taxon>
        <taxon>Pezizomycotina</taxon>
        <taxon>Eurotiomycetes</taxon>
        <taxon>Eurotiomycetidae</taxon>
        <taxon>Eurotiales</taxon>
        <taxon>Trichocomaceae</taxon>
        <taxon>Talaromyces</taxon>
        <taxon>Talaromyces sect. Bacilispori</taxon>
    </lineage>
</organism>
<dbReference type="AlphaFoldDB" id="A0AAD4KH87"/>
<evidence type="ECO:0000256" key="1">
    <source>
        <dbReference type="SAM" id="Phobius"/>
    </source>
</evidence>